<dbReference type="EMBL" id="CP073910">
    <property type="protein sequence ID" value="QUT04360.1"/>
    <property type="molecule type" value="Genomic_DNA"/>
</dbReference>
<reference evidence="2" key="1">
    <citation type="submission" date="2021-04" db="EMBL/GenBank/DDBJ databases">
        <title>Isolation of p-tert-butylphenol degrading bacteria Sphingobium phenoxybenzoativorans Tas13 from active sludge.</title>
        <authorList>
            <person name="Li Y."/>
        </authorList>
    </citation>
    <scope>NUCLEOTIDE SEQUENCE</scope>
    <source>
        <strain evidence="2">Tas13</strain>
    </source>
</reference>
<gene>
    <name evidence="2" type="ORF">KFK14_14945</name>
</gene>
<protein>
    <submittedName>
        <fullName evidence="2">GSCFA domain-containing protein</fullName>
    </submittedName>
</protein>
<dbReference type="InterPro" id="IPR014982">
    <property type="entry name" value="GSCFA"/>
</dbReference>
<dbReference type="Proteomes" id="UP000681425">
    <property type="component" value="Chromosome"/>
</dbReference>
<feature type="domain" description="GSCFA" evidence="1">
    <location>
        <begin position="42"/>
        <end position="313"/>
    </location>
</feature>
<accession>A0A975PZZ3</accession>
<dbReference type="KEGG" id="spph:KFK14_14945"/>
<dbReference type="AlphaFoldDB" id="A0A975PZZ3"/>
<evidence type="ECO:0000313" key="3">
    <source>
        <dbReference type="Proteomes" id="UP000681425"/>
    </source>
</evidence>
<evidence type="ECO:0000259" key="1">
    <source>
        <dbReference type="Pfam" id="PF08885"/>
    </source>
</evidence>
<evidence type="ECO:0000313" key="2">
    <source>
        <dbReference type="EMBL" id="QUT04360.1"/>
    </source>
</evidence>
<sequence>MNEHPYKSLPDKAFWKRSVARPDRREVDPVGEFNIRIEQETKVATAGSCFAQHIARYLRNSGFCYYVTEPGHPILSEASRVQNNYGLYSARYGNIYTARQLLQLFQRAYGLFTPQEDVWREADDVFLDPFRPSSQPGGFISEAEMRADRAQHLAAVRYMFETLDVFVFTLGLTECWRSMRDGAVFPICPGVEGGTFDPSRHQFYNQTTEDVIQDLSTFLVHLARVNPKAQIILTVSPVPLMATAEPGAHVLSATTYSKSVLRVAAEALRCRYDHVHYFPSYEIITGSYNRGAYYADDLRNVLEDGVSHVMRLFMHYASERHITNAPAGLKAEAPHILRPTATARASSNLSTDAFLIQAQQLVDVECDEIGLDKE</sequence>
<keyword evidence="3" id="KW-1185">Reference proteome</keyword>
<organism evidence="2 3">
    <name type="scientific">Sphingobium phenoxybenzoativorans</name>
    <dbReference type="NCBI Taxonomy" id="1592790"/>
    <lineage>
        <taxon>Bacteria</taxon>
        <taxon>Pseudomonadati</taxon>
        <taxon>Pseudomonadota</taxon>
        <taxon>Alphaproteobacteria</taxon>
        <taxon>Sphingomonadales</taxon>
        <taxon>Sphingomonadaceae</taxon>
        <taxon>Sphingobium</taxon>
    </lineage>
</organism>
<name>A0A975PZZ3_9SPHN</name>
<dbReference type="Pfam" id="PF08885">
    <property type="entry name" value="GSCFA"/>
    <property type="match status" value="1"/>
</dbReference>
<proteinExistence type="predicted"/>
<dbReference type="RefSeq" id="WP_212608190.1">
    <property type="nucleotide sequence ID" value="NZ_CP073910.1"/>
</dbReference>